<sequence>MSKNVLVVDWLDLYGGAEKVITEIDKIFDFEKYYALTDIRKEEEKHKFFKNNPKIITTQLQFFGKYFRYLLPFFPYFVNQIRIDKNAEVIISSSHNIAKGVNKSNFHQKHISYIQSRNLKYIWDEEQLKIYFGNFRFLIQPFVNYLRAYDVKSAQKPDVLIANSNFQKEWIKKHYNRDSIVVYPPVNLSLFQLYPEKENYYVAVGRFAKMKRFDLLIKAFNQMPEKKLILIGDGELMPQFKSMAKTNIEFPGFLSSDKVYEYVKKAKASVYVGIEDFGIAAVESQSAGTPVIAYKVGGTGETIKHGVTGYLYNKQSIEEITNAVRTFETLKLPPPHYISEKANQFSTDVFRKKIIEAIDY</sequence>
<dbReference type="InterPro" id="IPR001296">
    <property type="entry name" value="Glyco_trans_1"/>
</dbReference>
<dbReference type="AlphaFoldDB" id="A0A838ZIW2"/>
<evidence type="ECO:0000259" key="1">
    <source>
        <dbReference type="Pfam" id="PF00534"/>
    </source>
</evidence>
<dbReference type="Pfam" id="PF00534">
    <property type="entry name" value="Glycos_transf_1"/>
    <property type="match status" value="1"/>
</dbReference>
<dbReference type="Gene3D" id="3.40.50.2000">
    <property type="entry name" value="Glycogen Phosphorylase B"/>
    <property type="match status" value="1"/>
</dbReference>
<feature type="domain" description="Glycosyl transferase family 1" evidence="1">
    <location>
        <begin position="195"/>
        <end position="343"/>
    </location>
</feature>
<dbReference type="GO" id="GO:0016757">
    <property type="term" value="F:glycosyltransferase activity"/>
    <property type="evidence" value="ECO:0007669"/>
    <property type="project" value="InterPro"/>
</dbReference>
<keyword evidence="3" id="KW-1185">Reference proteome</keyword>
<comment type="caution">
    <text evidence="2">The sequence shown here is derived from an EMBL/GenBank/DDBJ whole genome shotgun (WGS) entry which is preliminary data.</text>
</comment>
<proteinExistence type="predicted"/>
<dbReference type="SUPFAM" id="SSF53756">
    <property type="entry name" value="UDP-Glycosyltransferase/glycogen phosphorylase"/>
    <property type="match status" value="1"/>
</dbReference>
<dbReference type="EMBL" id="JACDZE010000001">
    <property type="protein sequence ID" value="MBA5629198.1"/>
    <property type="molecule type" value="Genomic_DNA"/>
</dbReference>
<name>A0A838ZIW2_9FLAO</name>
<accession>A0A838ZIW2</accession>
<dbReference type="RefSeq" id="WP_182042762.1">
    <property type="nucleotide sequence ID" value="NZ_JACDZE010000001.1"/>
</dbReference>
<protein>
    <submittedName>
        <fullName evidence="2">Glycosyltransferase</fullName>
    </submittedName>
</protein>
<reference evidence="2 3" key="1">
    <citation type="submission" date="2020-07" db="EMBL/GenBank/DDBJ databases">
        <title>Moheibacter lacus sp. nov., a member of the family Flavobacteriaceae isolated from freshwater lake sediment.</title>
        <authorList>
            <person name="Liu Y."/>
        </authorList>
    </citation>
    <scope>NUCLEOTIDE SEQUENCE [LARGE SCALE GENOMIC DNA]</scope>
    <source>
        <strain evidence="2 3">BDHS18</strain>
    </source>
</reference>
<keyword evidence="2" id="KW-0808">Transferase</keyword>
<evidence type="ECO:0000313" key="3">
    <source>
        <dbReference type="Proteomes" id="UP000552241"/>
    </source>
</evidence>
<gene>
    <name evidence="2" type="ORF">HU137_05365</name>
</gene>
<dbReference type="InterPro" id="IPR050194">
    <property type="entry name" value="Glycosyltransferase_grp1"/>
</dbReference>
<organism evidence="2 3">
    <name type="scientific">Moheibacter lacus</name>
    <dbReference type="NCBI Taxonomy" id="2745851"/>
    <lineage>
        <taxon>Bacteria</taxon>
        <taxon>Pseudomonadati</taxon>
        <taxon>Bacteroidota</taxon>
        <taxon>Flavobacteriia</taxon>
        <taxon>Flavobacteriales</taxon>
        <taxon>Weeksellaceae</taxon>
        <taxon>Moheibacter</taxon>
    </lineage>
</organism>
<evidence type="ECO:0000313" key="2">
    <source>
        <dbReference type="EMBL" id="MBA5629198.1"/>
    </source>
</evidence>
<dbReference type="PANTHER" id="PTHR45947:SF3">
    <property type="entry name" value="SULFOQUINOVOSYL TRANSFERASE SQD2"/>
    <property type="match status" value="1"/>
</dbReference>
<dbReference type="PANTHER" id="PTHR45947">
    <property type="entry name" value="SULFOQUINOVOSYL TRANSFERASE SQD2"/>
    <property type="match status" value="1"/>
</dbReference>
<dbReference type="Proteomes" id="UP000552241">
    <property type="component" value="Unassembled WGS sequence"/>
</dbReference>